<evidence type="ECO:0000256" key="2">
    <source>
        <dbReference type="ARBA" id="ARBA00010072"/>
    </source>
</evidence>
<keyword evidence="6" id="KW-0029">Amino-acid transport</keyword>
<accession>A0A1M7BCF5</accession>
<feature type="transmembrane region" description="Helical" evidence="12">
    <location>
        <begin position="99"/>
        <end position="124"/>
    </location>
</feature>
<keyword evidence="4" id="KW-1003">Cell membrane</keyword>
<evidence type="ECO:0000256" key="3">
    <source>
        <dbReference type="ARBA" id="ARBA00022448"/>
    </source>
</evidence>
<dbReference type="PANTHER" id="PTHR30614">
    <property type="entry name" value="MEMBRANE COMPONENT OF AMINO ACID ABC TRANSPORTER"/>
    <property type="match status" value="1"/>
</dbReference>
<name>A0A1M7BCF5_9RHOB</name>
<feature type="transmembrane region" description="Helical" evidence="12">
    <location>
        <begin position="24"/>
        <end position="45"/>
    </location>
</feature>
<gene>
    <name evidence="14" type="ORF">SAMN05444398_103176</name>
</gene>
<dbReference type="PANTHER" id="PTHR30614:SF0">
    <property type="entry name" value="L-CYSTINE TRANSPORT SYSTEM PERMEASE PROTEIN TCYL"/>
    <property type="match status" value="1"/>
</dbReference>
<evidence type="ECO:0000259" key="13">
    <source>
        <dbReference type="PROSITE" id="PS50928"/>
    </source>
</evidence>
<keyword evidence="8 12" id="KW-0472">Membrane</keyword>
<dbReference type="InterPro" id="IPR010065">
    <property type="entry name" value="AA_ABC_transptr_permease_3TM"/>
</dbReference>
<dbReference type="PROSITE" id="PS50928">
    <property type="entry name" value="ABC_TM1"/>
    <property type="match status" value="1"/>
</dbReference>
<evidence type="ECO:0000313" key="14">
    <source>
        <dbReference type="EMBL" id="SHL52728.1"/>
    </source>
</evidence>
<evidence type="ECO:0000256" key="1">
    <source>
        <dbReference type="ARBA" id="ARBA00004429"/>
    </source>
</evidence>
<reference evidence="14 15" key="1">
    <citation type="submission" date="2016-11" db="EMBL/GenBank/DDBJ databases">
        <authorList>
            <person name="Jaros S."/>
            <person name="Januszkiewicz K."/>
            <person name="Wedrychowicz H."/>
        </authorList>
    </citation>
    <scope>NUCLEOTIDE SEQUENCE [LARGE SCALE GENOMIC DNA]</scope>
    <source>
        <strain evidence="14 15">DSM 29589</strain>
    </source>
</reference>
<keyword evidence="3 12" id="KW-0813">Transport</keyword>
<evidence type="ECO:0000256" key="9">
    <source>
        <dbReference type="ARBA" id="ARBA00060298"/>
    </source>
</evidence>
<comment type="subunit">
    <text evidence="10">The complex is composed of two ATP-binding proteins (GltL), two transmembrane proteins (GltJ and GltK) and a solute-binding protein (GltI).</text>
</comment>
<evidence type="ECO:0000256" key="4">
    <source>
        <dbReference type="ARBA" id="ARBA00022475"/>
    </source>
</evidence>
<dbReference type="AlphaFoldDB" id="A0A1M7BCF5"/>
<feature type="transmembrane region" description="Helical" evidence="12">
    <location>
        <begin position="65"/>
        <end position="92"/>
    </location>
</feature>
<dbReference type="OrthoDB" id="9814550at2"/>
<comment type="similarity">
    <text evidence="2">Belongs to the binding-protein-dependent transport system permease family. HisMQ subfamily.</text>
</comment>
<evidence type="ECO:0000256" key="6">
    <source>
        <dbReference type="ARBA" id="ARBA00022970"/>
    </source>
</evidence>
<dbReference type="SUPFAM" id="SSF161098">
    <property type="entry name" value="MetI-like"/>
    <property type="match status" value="1"/>
</dbReference>
<evidence type="ECO:0000256" key="8">
    <source>
        <dbReference type="ARBA" id="ARBA00023136"/>
    </source>
</evidence>
<evidence type="ECO:0000256" key="11">
    <source>
        <dbReference type="ARBA" id="ARBA00073645"/>
    </source>
</evidence>
<dbReference type="GO" id="GO:0006865">
    <property type="term" value="P:amino acid transport"/>
    <property type="evidence" value="ECO:0007669"/>
    <property type="project" value="UniProtKB-KW"/>
</dbReference>
<dbReference type="EMBL" id="FRBR01000003">
    <property type="protein sequence ID" value="SHL52728.1"/>
    <property type="molecule type" value="Genomic_DNA"/>
</dbReference>
<keyword evidence="5 12" id="KW-0812">Transmembrane</keyword>
<evidence type="ECO:0000256" key="7">
    <source>
        <dbReference type="ARBA" id="ARBA00022989"/>
    </source>
</evidence>
<dbReference type="GO" id="GO:0043190">
    <property type="term" value="C:ATP-binding cassette (ABC) transporter complex"/>
    <property type="evidence" value="ECO:0007669"/>
    <property type="project" value="InterPro"/>
</dbReference>
<dbReference type="RefSeq" id="WP_143163174.1">
    <property type="nucleotide sequence ID" value="NZ_BMLR01000003.1"/>
</dbReference>
<evidence type="ECO:0000256" key="10">
    <source>
        <dbReference type="ARBA" id="ARBA00062718"/>
    </source>
</evidence>
<keyword evidence="7 12" id="KW-1133">Transmembrane helix</keyword>
<dbReference type="Proteomes" id="UP000183974">
    <property type="component" value="Unassembled WGS sequence"/>
</dbReference>
<feature type="transmembrane region" description="Helical" evidence="12">
    <location>
        <begin position="254"/>
        <end position="278"/>
    </location>
</feature>
<dbReference type="Pfam" id="PF00528">
    <property type="entry name" value="BPD_transp_1"/>
    <property type="match status" value="1"/>
</dbReference>
<evidence type="ECO:0000313" key="15">
    <source>
        <dbReference type="Proteomes" id="UP000183974"/>
    </source>
</evidence>
<evidence type="ECO:0000256" key="12">
    <source>
        <dbReference type="RuleBase" id="RU363032"/>
    </source>
</evidence>
<dbReference type="NCBIfam" id="TIGR01726">
    <property type="entry name" value="HEQRo_perm_3TM"/>
    <property type="match status" value="1"/>
</dbReference>
<sequence>MKQTGAAQTMDMAGAPEIHKPTNVLRWFGVAVVSVICAWIVYQILFNPGFQWDIVGTYMLHPSVLSGIVQTIYLTILVMVLGIIIGVLLAVMRLSNDPLLAFCSHSFVWFFRGTPVLVQLVFWYNFGTLFPMIEFGIPFDGPKFIEIPANVAISSFTAALLGLGLAEGAYMGEIIRAGLMSVDDGQTEASKALGHRPWQTFWVVVLPQAMKAIIPPTGNQVIGMLKYTSLASIVALPELMHSIELIYARTFETVPMLIVAAVWYLIMVSVLTVGQHFIEKHYSKGWRRQEQVDG</sequence>
<organism evidence="14 15">
    <name type="scientific">Roseovarius pacificus</name>
    <dbReference type="NCBI Taxonomy" id="337701"/>
    <lineage>
        <taxon>Bacteria</taxon>
        <taxon>Pseudomonadati</taxon>
        <taxon>Pseudomonadota</taxon>
        <taxon>Alphaproteobacteria</taxon>
        <taxon>Rhodobacterales</taxon>
        <taxon>Roseobacteraceae</taxon>
        <taxon>Roseovarius</taxon>
    </lineage>
</organism>
<comment type="subcellular location">
    <subcellularLocation>
        <location evidence="1">Cell inner membrane</location>
        <topology evidence="1">Multi-pass membrane protein</topology>
    </subcellularLocation>
    <subcellularLocation>
        <location evidence="12">Cell membrane</location>
        <topology evidence="12">Multi-pass membrane protein</topology>
    </subcellularLocation>
</comment>
<dbReference type="FunFam" id="1.10.3720.10:FF:000006">
    <property type="entry name" value="Glutamate/aspartate ABC transporter, permease protein GltK"/>
    <property type="match status" value="1"/>
</dbReference>
<dbReference type="InterPro" id="IPR000515">
    <property type="entry name" value="MetI-like"/>
</dbReference>
<feature type="transmembrane region" description="Helical" evidence="12">
    <location>
        <begin position="144"/>
        <end position="166"/>
    </location>
</feature>
<dbReference type="CDD" id="cd06261">
    <property type="entry name" value="TM_PBP2"/>
    <property type="match status" value="1"/>
</dbReference>
<dbReference type="Gene3D" id="1.10.3720.10">
    <property type="entry name" value="MetI-like"/>
    <property type="match status" value="1"/>
</dbReference>
<feature type="domain" description="ABC transmembrane type-1" evidence="13">
    <location>
        <begin position="68"/>
        <end position="275"/>
    </location>
</feature>
<proteinExistence type="inferred from homology"/>
<dbReference type="InterPro" id="IPR043429">
    <property type="entry name" value="ArtM/GltK/GlnP/TcyL/YhdX-like"/>
</dbReference>
<keyword evidence="15" id="KW-1185">Reference proteome</keyword>
<dbReference type="STRING" id="337701.SAMN05444398_103176"/>
<comment type="function">
    <text evidence="9">Part of the ABC transporter complex GltIJKL involved in glutamate and aspartate uptake. Probably responsible for the translocation of the substrate across the membrane.</text>
</comment>
<dbReference type="GO" id="GO:0022857">
    <property type="term" value="F:transmembrane transporter activity"/>
    <property type="evidence" value="ECO:0007669"/>
    <property type="project" value="InterPro"/>
</dbReference>
<protein>
    <recommendedName>
        <fullName evidence="11">Glutamate/aspartate import permease protein GltK</fullName>
    </recommendedName>
</protein>
<dbReference type="InterPro" id="IPR035906">
    <property type="entry name" value="MetI-like_sf"/>
</dbReference>
<evidence type="ECO:0000256" key="5">
    <source>
        <dbReference type="ARBA" id="ARBA00022692"/>
    </source>
</evidence>